<protein>
    <submittedName>
        <fullName evidence="2">Uncharacterized protein</fullName>
    </submittedName>
</protein>
<accession>A0A423U2C6</accession>
<feature type="region of interest" description="Disordered" evidence="1">
    <location>
        <begin position="226"/>
        <end position="265"/>
    </location>
</feature>
<keyword evidence="3" id="KW-1185">Reference proteome</keyword>
<organism evidence="2 3">
    <name type="scientific">Penaeus vannamei</name>
    <name type="common">Whiteleg shrimp</name>
    <name type="synonym">Litopenaeus vannamei</name>
    <dbReference type="NCBI Taxonomy" id="6689"/>
    <lineage>
        <taxon>Eukaryota</taxon>
        <taxon>Metazoa</taxon>
        <taxon>Ecdysozoa</taxon>
        <taxon>Arthropoda</taxon>
        <taxon>Crustacea</taxon>
        <taxon>Multicrustacea</taxon>
        <taxon>Malacostraca</taxon>
        <taxon>Eumalacostraca</taxon>
        <taxon>Eucarida</taxon>
        <taxon>Decapoda</taxon>
        <taxon>Dendrobranchiata</taxon>
        <taxon>Penaeoidea</taxon>
        <taxon>Penaeidae</taxon>
        <taxon>Penaeus</taxon>
    </lineage>
</organism>
<feature type="region of interest" description="Disordered" evidence="1">
    <location>
        <begin position="310"/>
        <end position="337"/>
    </location>
</feature>
<feature type="region of interest" description="Disordered" evidence="1">
    <location>
        <begin position="124"/>
        <end position="207"/>
    </location>
</feature>
<reference evidence="2 3" key="1">
    <citation type="submission" date="2018-04" db="EMBL/GenBank/DDBJ databases">
        <authorList>
            <person name="Zhang X."/>
            <person name="Yuan J."/>
            <person name="Li F."/>
            <person name="Xiang J."/>
        </authorList>
    </citation>
    <scope>NUCLEOTIDE SEQUENCE [LARGE SCALE GENOMIC DNA]</scope>
    <source>
        <tissue evidence="2">Muscle</tissue>
    </source>
</reference>
<gene>
    <name evidence="2" type="ORF">C7M84_023976</name>
</gene>
<evidence type="ECO:0000256" key="1">
    <source>
        <dbReference type="SAM" id="MobiDB-lite"/>
    </source>
</evidence>
<dbReference type="EMBL" id="QCYY01000768">
    <property type="protein sequence ID" value="ROT82848.1"/>
    <property type="molecule type" value="Genomic_DNA"/>
</dbReference>
<evidence type="ECO:0000313" key="2">
    <source>
        <dbReference type="EMBL" id="ROT82848.1"/>
    </source>
</evidence>
<comment type="caution">
    <text evidence="2">The sequence shown here is derived from an EMBL/GenBank/DDBJ whole genome shotgun (WGS) entry which is preliminary data.</text>
</comment>
<sequence>MATGRLPTHGRQPPRRPNEPLHLIFLRRRLRKPPSQALHSVCLAPLSTSLHLTLPILLFPSDHFSSHLSPFLHIYPYLFPHVSQLHIYPYLFSSPHRTSTHISFHTASLPTSLHNSTPTLFASLTHPPRTPLLPEREVPRAESLRSRSVPRAGVPEKRTISITTRQESRLLVSPGPSGRQSTSRQDPHQNKTRDQWHPRISDMRSTNGAASDGTYCWKYTAPSWEIRPKQSDGRPRQLLRRSGPSGCLSPMIHQHHPGSCPDRSRSEINISHLKPLSAVVPGSRVVFQDSHRSLPFTLAYPLHLLHRTVTKNHHNNNGKRNKTKKQRQEQERAARSTFPRLYLNRPRSLSFIDLIATTLYVFFCRLLVHNPESTALDPRHDYAPFN</sequence>
<dbReference type="AlphaFoldDB" id="A0A423U2C6"/>
<name>A0A423U2C6_PENVA</name>
<feature type="compositionally biased region" description="Basic residues" evidence="1">
    <location>
        <begin position="310"/>
        <end position="325"/>
    </location>
</feature>
<feature type="compositionally biased region" description="Basic and acidic residues" evidence="1">
    <location>
        <begin position="226"/>
        <end position="235"/>
    </location>
</feature>
<proteinExistence type="predicted"/>
<feature type="compositionally biased region" description="Basic and acidic residues" evidence="1">
    <location>
        <begin position="134"/>
        <end position="145"/>
    </location>
</feature>
<dbReference type="Proteomes" id="UP000283509">
    <property type="component" value="Unassembled WGS sequence"/>
</dbReference>
<feature type="compositionally biased region" description="Basic and acidic residues" evidence="1">
    <location>
        <begin position="185"/>
        <end position="202"/>
    </location>
</feature>
<reference evidence="2 3" key="2">
    <citation type="submission" date="2019-01" db="EMBL/GenBank/DDBJ databases">
        <title>The decoding of complex shrimp genome reveals the adaptation for benthos swimmer, frequently molting mechanism and breeding impact on genome.</title>
        <authorList>
            <person name="Sun Y."/>
            <person name="Gao Y."/>
            <person name="Yu Y."/>
        </authorList>
    </citation>
    <scope>NUCLEOTIDE SEQUENCE [LARGE SCALE GENOMIC DNA]</scope>
    <source>
        <tissue evidence="2">Muscle</tissue>
    </source>
</reference>
<evidence type="ECO:0000313" key="3">
    <source>
        <dbReference type="Proteomes" id="UP000283509"/>
    </source>
</evidence>